<feature type="signal peptide" evidence="1">
    <location>
        <begin position="1"/>
        <end position="21"/>
    </location>
</feature>
<evidence type="ECO:0000313" key="3">
    <source>
        <dbReference type="Proteomes" id="UP001075354"/>
    </source>
</evidence>
<dbReference type="EMBL" id="JAPTSV010000005">
    <property type="protein sequence ID" value="KAJ1528147.1"/>
    <property type="molecule type" value="Genomic_DNA"/>
</dbReference>
<comment type="caution">
    <text evidence="2">The sequence shown here is derived from an EMBL/GenBank/DDBJ whole genome shotgun (WGS) entry which is preliminary data.</text>
</comment>
<feature type="chain" id="PRO_5043395333" evidence="1">
    <location>
        <begin position="22"/>
        <end position="63"/>
    </location>
</feature>
<keyword evidence="1" id="KW-0732">Signal</keyword>
<sequence length="63" mass="6731">MRRFSVQGIVTCLALVGLAGQAEIISQYETECAPLGNGLRARLCFASKLAHMGPEYVKCVATS</sequence>
<evidence type="ECO:0000256" key="1">
    <source>
        <dbReference type="SAM" id="SignalP"/>
    </source>
</evidence>
<name>A0AAV7XS57_9NEOP</name>
<gene>
    <name evidence="2" type="ORF">ONE63_008061</name>
</gene>
<evidence type="ECO:0000313" key="2">
    <source>
        <dbReference type="EMBL" id="KAJ1528147.1"/>
    </source>
</evidence>
<accession>A0AAV7XS57</accession>
<dbReference type="AlphaFoldDB" id="A0AAV7XS57"/>
<organism evidence="2 3">
    <name type="scientific">Megalurothrips usitatus</name>
    <name type="common">bean blossom thrips</name>
    <dbReference type="NCBI Taxonomy" id="439358"/>
    <lineage>
        <taxon>Eukaryota</taxon>
        <taxon>Metazoa</taxon>
        <taxon>Ecdysozoa</taxon>
        <taxon>Arthropoda</taxon>
        <taxon>Hexapoda</taxon>
        <taxon>Insecta</taxon>
        <taxon>Pterygota</taxon>
        <taxon>Neoptera</taxon>
        <taxon>Paraneoptera</taxon>
        <taxon>Thysanoptera</taxon>
        <taxon>Terebrantia</taxon>
        <taxon>Thripoidea</taxon>
        <taxon>Thripidae</taxon>
        <taxon>Megalurothrips</taxon>
    </lineage>
</organism>
<dbReference type="Proteomes" id="UP001075354">
    <property type="component" value="Chromosome 5"/>
</dbReference>
<reference evidence="2" key="1">
    <citation type="submission" date="2022-12" db="EMBL/GenBank/DDBJ databases">
        <title>Chromosome-level genome assembly of the bean flower thrips Megalurothrips usitatus.</title>
        <authorList>
            <person name="Ma L."/>
            <person name="Liu Q."/>
            <person name="Li H."/>
            <person name="Cai W."/>
        </authorList>
    </citation>
    <scope>NUCLEOTIDE SEQUENCE</scope>
    <source>
        <strain evidence="2">Cailab_2022a</strain>
    </source>
</reference>
<keyword evidence="3" id="KW-1185">Reference proteome</keyword>
<proteinExistence type="predicted"/>
<protein>
    <submittedName>
        <fullName evidence="2">Uncharacterized protein</fullName>
    </submittedName>
</protein>